<evidence type="ECO:0000259" key="5">
    <source>
        <dbReference type="Pfam" id="PF23282"/>
    </source>
</evidence>
<dbReference type="InterPro" id="IPR044974">
    <property type="entry name" value="Disease_R_plants"/>
</dbReference>
<evidence type="ECO:0000313" key="6">
    <source>
        <dbReference type="EMBL" id="KFK41472.1"/>
    </source>
</evidence>
<dbReference type="SUPFAM" id="SSF52540">
    <property type="entry name" value="P-loop containing nucleoside triphosphate hydrolases"/>
    <property type="match status" value="1"/>
</dbReference>
<dbReference type="FunFam" id="3.40.50.300:FF:001002">
    <property type="entry name" value="Disease resistance protein (TIR-NBS-LRR class)"/>
    <property type="match status" value="1"/>
</dbReference>
<dbReference type="Gene3D" id="1.10.8.430">
    <property type="entry name" value="Helical domain of apoptotic protease-activating factors"/>
    <property type="match status" value="1"/>
</dbReference>
<dbReference type="InterPro" id="IPR036390">
    <property type="entry name" value="WH_DNA-bd_sf"/>
</dbReference>
<protein>
    <submittedName>
        <fullName evidence="6">Uncharacterized protein</fullName>
    </submittedName>
</protein>
<accession>A0A087HH70</accession>
<evidence type="ECO:0000256" key="1">
    <source>
        <dbReference type="ARBA" id="ARBA00022614"/>
    </source>
</evidence>
<dbReference type="InterPro" id="IPR058192">
    <property type="entry name" value="WHD_ROQ1-like"/>
</dbReference>
<dbReference type="Pfam" id="PF23282">
    <property type="entry name" value="WHD_ROQ1"/>
    <property type="match status" value="1"/>
</dbReference>
<dbReference type="InterPro" id="IPR042197">
    <property type="entry name" value="Apaf_helical"/>
</dbReference>
<dbReference type="AlphaFoldDB" id="A0A087HH70"/>
<dbReference type="PANTHER" id="PTHR11017">
    <property type="entry name" value="LEUCINE-RICH REPEAT-CONTAINING PROTEIN"/>
    <property type="match status" value="1"/>
</dbReference>
<organism evidence="6 7">
    <name type="scientific">Arabis alpina</name>
    <name type="common">Alpine rock-cress</name>
    <dbReference type="NCBI Taxonomy" id="50452"/>
    <lineage>
        <taxon>Eukaryota</taxon>
        <taxon>Viridiplantae</taxon>
        <taxon>Streptophyta</taxon>
        <taxon>Embryophyta</taxon>
        <taxon>Tracheophyta</taxon>
        <taxon>Spermatophyta</taxon>
        <taxon>Magnoliopsida</taxon>
        <taxon>eudicotyledons</taxon>
        <taxon>Gunneridae</taxon>
        <taxon>Pentapetalae</taxon>
        <taxon>rosids</taxon>
        <taxon>malvids</taxon>
        <taxon>Brassicales</taxon>
        <taxon>Brassicaceae</taxon>
        <taxon>Arabideae</taxon>
        <taxon>Arabis</taxon>
    </lineage>
</organism>
<dbReference type="GO" id="GO:0043531">
    <property type="term" value="F:ADP binding"/>
    <property type="evidence" value="ECO:0007669"/>
    <property type="project" value="InterPro"/>
</dbReference>
<evidence type="ECO:0000259" key="4">
    <source>
        <dbReference type="Pfam" id="PF00931"/>
    </source>
</evidence>
<evidence type="ECO:0000256" key="3">
    <source>
        <dbReference type="ARBA" id="ARBA00022801"/>
    </source>
</evidence>
<dbReference type="InterPro" id="IPR011713">
    <property type="entry name" value="Leu-rich_rpt_3"/>
</dbReference>
<dbReference type="InterPro" id="IPR027417">
    <property type="entry name" value="P-loop_NTPase"/>
</dbReference>
<dbReference type="Gramene" id="KFK41472">
    <property type="protein sequence ID" value="KFK41472"/>
    <property type="gene ID" value="AALP_AA2G135300"/>
</dbReference>
<proteinExistence type="predicted"/>
<dbReference type="Gene3D" id="3.90.1150.10">
    <property type="entry name" value="Aspartate Aminotransferase, domain 1"/>
    <property type="match status" value="1"/>
</dbReference>
<evidence type="ECO:0000256" key="2">
    <source>
        <dbReference type="ARBA" id="ARBA00022737"/>
    </source>
</evidence>
<sequence>MLFHLTPSPDSDRLIGMGAHMERMQLLLRLDLDEVRMIGIWGQAGIGKSTIARFLFNQLSNSFQLSAIMVNTKGSYPKPCLDEGSAQLQLQNQMLSQMINHEDVMITHLGAAEERLKDKNVLLVLDDVDRLAQLDALARKVQWFGPRSRIIITTEDLKLLKAHGINHIYKVAFPSTTEALEMFCMYAFDQKSPKDGFMELSLQITYLAGNLPLGLKVMGSYFRGMSKEEWTRVLPRLRNRLDGEIESILKFSYDDLCDEDKDLFLHIACFFNHGVIKKVEEHLANKFLNVRQGLHVLAEKSLISTTSDKIEMHNLLAQLGKEIVRKQYDGEPGKRQFLVDDKDIYKVFTDPTTITRSLIGMYGGYNLNWEELNTSDRVFERMYNLQFLRFKEFLVELSMPNSKLETLWEGIKVLRNLKWMDLSCSINLKEIPNLSTAINLQELNLKVAMKIETSRYETENDSAGMNKAAKQAGKVPDVFYCLKLLEATGISTVSGSGFGQKEGVFHLRTTILRAEEEMPEIMESFKKFNDEFMSQYGDNSGYSRM</sequence>
<dbReference type="GO" id="GO:0016787">
    <property type="term" value="F:hydrolase activity"/>
    <property type="evidence" value="ECO:0007669"/>
    <property type="project" value="UniProtKB-KW"/>
</dbReference>
<dbReference type="eggNOG" id="KOG0258">
    <property type="taxonomic scope" value="Eukaryota"/>
</dbReference>
<dbReference type="InterPro" id="IPR015422">
    <property type="entry name" value="PyrdxlP-dep_Trfase_small"/>
</dbReference>
<keyword evidence="2" id="KW-0677">Repeat</keyword>
<evidence type="ECO:0000313" key="7">
    <source>
        <dbReference type="Proteomes" id="UP000029120"/>
    </source>
</evidence>
<dbReference type="PRINTS" id="PR00364">
    <property type="entry name" value="DISEASERSIST"/>
</dbReference>
<dbReference type="SUPFAM" id="SSF52058">
    <property type="entry name" value="L domain-like"/>
    <property type="match status" value="1"/>
</dbReference>
<dbReference type="OMA" id="EREDHAC"/>
<dbReference type="GO" id="GO:0006952">
    <property type="term" value="P:defense response"/>
    <property type="evidence" value="ECO:0007669"/>
    <property type="project" value="InterPro"/>
</dbReference>
<keyword evidence="3" id="KW-0378">Hydrolase</keyword>
<dbReference type="Proteomes" id="UP000029120">
    <property type="component" value="Chromosome 2"/>
</dbReference>
<keyword evidence="1" id="KW-0433">Leucine-rich repeat</keyword>
<dbReference type="SUPFAM" id="SSF46785">
    <property type="entry name" value="Winged helix' DNA-binding domain"/>
    <property type="match status" value="1"/>
</dbReference>
<dbReference type="PANTHER" id="PTHR11017:SF411">
    <property type="entry name" value="ADP-RIBOSYL CYCLASE_CYCLIC ADP-RIBOSE HYDROLASE-RELATED"/>
    <property type="match status" value="1"/>
</dbReference>
<dbReference type="InterPro" id="IPR002182">
    <property type="entry name" value="NB-ARC"/>
</dbReference>
<dbReference type="FunFam" id="1.10.8.430:FF:000002">
    <property type="entry name" value="Disease resistance protein (TIR-NBS-LRR class)"/>
    <property type="match status" value="1"/>
</dbReference>
<dbReference type="EMBL" id="CM002870">
    <property type="protein sequence ID" value="KFK41472.1"/>
    <property type="molecule type" value="Genomic_DNA"/>
</dbReference>
<dbReference type="InterPro" id="IPR032675">
    <property type="entry name" value="LRR_dom_sf"/>
</dbReference>
<dbReference type="Pfam" id="PF07725">
    <property type="entry name" value="LRR_3"/>
    <property type="match status" value="1"/>
</dbReference>
<dbReference type="Gene3D" id="3.80.10.10">
    <property type="entry name" value="Ribonuclease Inhibitor"/>
    <property type="match status" value="1"/>
</dbReference>
<dbReference type="OrthoDB" id="1110960at2759"/>
<feature type="domain" description="Disease resistance protein Roq1-like winged-helix" evidence="5">
    <location>
        <begin position="259"/>
        <end position="327"/>
    </location>
</feature>
<gene>
    <name evidence="6" type="ordered locus">AALP_Aa2g135300</name>
</gene>
<dbReference type="Pfam" id="PF00931">
    <property type="entry name" value="NB-ARC"/>
    <property type="match status" value="1"/>
</dbReference>
<dbReference type="Gene3D" id="3.40.50.300">
    <property type="entry name" value="P-loop containing nucleotide triphosphate hydrolases"/>
    <property type="match status" value="1"/>
</dbReference>
<feature type="domain" description="NB-ARC" evidence="4">
    <location>
        <begin position="29"/>
        <end position="191"/>
    </location>
</feature>
<keyword evidence="7" id="KW-1185">Reference proteome</keyword>
<name>A0A087HH70_ARAAL</name>
<reference evidence="7" key="1">
    <citation type="journal article" date="2015" name="Nat. Plants">
        <title>Genome expansion of Arabis alpina linked with retrotransposition and reduced symmetric DNA methylation.</title>
        <authorList>
            <person name="Willing E.M."/>
            <person name="Rawat V."/>
            <person name="Mandakova T."/>
            <person name="Maumus F."/>
            <person name="James G.V."/>
            <person name="Nordstroem K.J."/>
            <person name="Becker C."/>
            <person name="Warthmann N."/>
            <person name="Chica C."/>
            <person name="Szarzynska B."/>
            <person name="Zytnicki M."/>
            <person name="Albani M.C."/>
            <person name="Kiefer C."/>
            <person name="Bergonzi S."/>
            <person name="Castaings L."/>
            <person name="Mateos J.L."/>
            <person name="Berns M.C."/>
            <person name="Bujdoso N."/>
            <person name="Piofczyk T."/>
            <person name="de Lorenzo L."/>
            <person name="Barrero-Sicilia C."/>
            <person name="Mateos I."/>
            <person name="Piednoel M."/>
            <person name="Hagmann J."/>
            <person name="Chen-Min-Tao R."/>
            <person name="Iglesias-Fernandez R."/>
            <person name="Schuster S.C."/>
            <person name="Alonso-Blanco C."/>
            <person name="Roudier F."/>
            <person name="Carbonero P."/>
            <person name="Paz-Ares J."/>
            <person name="Davis S.J."/>
            <person name="Pecinka A."/>
            <person name="Quesneville H."/>
            <person name="Colot V."/>
            <person name="Lysak M.A."/>
            <person name="Weigel D."/>
            <person name="Coupland G."/>
            <person name="Schneeberger K."/>
        </authorList>
    </citation>
    <scope>NUCLEOTIDE SEQUENCE [LARGE SCALE GENOMIC DNA]</scope>
    <source>
        <strain evidence="7">cv. Pajares</strain>
    </source>
</reference>